<reference evidence="1" key="2">
    <citation type="journal article" date="2022" name="New Phytol.">
        <title>Evolutionary transition to the ectomycorrhizal habit in the genomes of a hyperdiverse lineage of mushroom-forming fungi.</title>
        <authorList>
            <person name="Looney B."/>
            <person name="Miyauchi S."/>
            <person name="Morin E."/>
            <person name="Drula E."/>
            <person name="Courty P.E."/>
            <person name="Kohler A."/>
            <person name="Kuo A."/>
            <person name="LaButti K."/>
            <person name="Pangilinan J."/>
            <person name="Lipzen A."/>
            <person name="Riley R."/>
            <person name="Andreopoulos W."/>
            <person name="He G."/>
            <person name="Johnson J."/>
            <person name="Nolan M."/>
            <person name="Tritt A."/>
            <person name="Barry K.W."/>
            <person name="Grigoriev I.V."/>
            <person name="Nagy L.G."/>
            <person name="Hibbett D."/>
            <person name="Henrissat B."/>
            <person name="Matheny P.B."/>
            <person name="Labbe J."/>
            <person name="Martin F.M."/>
        </authorList>
    </citation>
    <scope>NUCLEOTIDE SEQUENCE</scope>
    <source>
        <strain evidence="1">HHB10654</strain>
    </source>
</reference>
<dbReference type="Proteomes" id="UP000814140">
    <property type="component" value="Unassembled WGS sequence"/>
</dbReference>
<organism evidence="1 2">
    <name type="scientific">Artomyces pyxidatus</name>
    <dbReference type="NCBI Taxonomy" id="48021"/>
    <lineage>
        <taxon>Eukaryota</taxon>
        <taxon>Fungi</taxon>
        <taxon>Dikarya</taxon>
        <taxon>Basidiomycota</taxon>
        <taxon>Agaricomycotina</taxon>
        <taxon>Agaricomycetes</taxon>
        <taxon>Russulales</taxon>
        <taxon>Auriscalpiaceae</taxon>
        <taxon>Artomyces</taxon>
    </lineage>
</organism>
<gene>
    <name evidence="1" type="ORF">BV25DRAFT_1993568</name>
</gene>
<evidence type="ECO:0000313" key="2">
    <source>
        <dbReference type="Proteomes" id="UP000814140"/>
    </source>
</evidence>
<dbReference type="EMBL" id="MU277226">
    <property type="protein sequence ID" value="KAI0059464.1"/>
    <property type="molecule type" value="Genomic_DNA"/>
</dbReference>
<keyword evidence="2" id="KW-1185">Reference proteome</keyword>
<protein>
    <submittedName>
        <fullName evidence="1">Uncharacterized protein</fullName>
    </submittedName>
</protein>
<evidence type="ECO:0000313" key="1">
    <source>
        <dbReference type="EMBL" id="KAI0059464.1"/>
    </source>
</evidence>
<name>A0ACB8SSI0_9AGAM</name>
<reference evidence="1" key="1">
    <citation type="submission" date="2021-03" db="EMBL/GenBank/DDBJ databases">
        <authorList>
            <consortium name="DOE Joint Genome Institute"/>
            <person name="Ahrendt S."/>
            <person name="Looney B.P."/>
            <person name="Miyauchi S."/>
            <person name="Morin E."/>
            <person name="Drula E."/>
            <person name="Courty P.E."/>
            <person name="Chicoki N."/>
            <person name="Fauchery L."/>
            <person name="Kohler A."/>
            <person name="Kuo A."/>
            <person name="Labutti K."/>
            <person name="Pangilinan J."/>
            <person name="Lipzen A."/>
            <person name="Riley R."/>
            <person name="Andreopoulos W."/>
            <person name="He G."/>
            <person name="Johnson J."/>
            <person name="Barry K.W."/>
            <person name="Grigoriev I.V."/>
            <person name="Nagy L."/>
            <person name="Hibbett D."/>
            <person name="Henrissat B."/>
            <person name="Matheny P.B."/>
            <person name="Labbe J."/>
            <person name="Martin F."/>
        </authorList>
    </citation>
    <scope>NUCLEOTIDE SEQUENCE</scope>
    <source>
        <strain evidence="1">HHB10654</strain>
    </source>
</reference>
<accession>A0ACB8SSI0</accession>
<sequence>MLATRNLFLFSIVAVAFKLYGGVVAQADCARFYTVSSGDTCDAISAKKNVSTFQLATVNKAIIDPACDNLAVDEVICLGITGQDCNVTDIVQSGDSCAVITAAAGVPLSTLLANNPNINTDCSNIYPGEVLCTSTQAFDYGTA</sequence>
<comment type="caution">
    <text evidence="1">The sequence shown here is derived from an EMBL/GenBank/DDBJ whole genome shotgun (WGS) entry which is preliminary data.</text>
</comment>
<proteinExistence type="predicted"/>